<dbReference type="VEuPathDB" id="VectorBase:RSAN_042330"/>
<evidence type="ECO:0000313" key="16">
    <source>
        <dbReference type="EMBL" id="KAH7935439.1"/>
    </source>
</evidence>
<protein>
    <recommendedName>
        <fullName evidence="14">E3 ubiquitin-protein ligase</fullName>
        <ecNumber evidence="14">2.3.2.27</ecNumber>
    </recommendedName>
</protein>
<comment type="pathway">
    <text evidence="2 14">Protein modification; protein ubiquitination.</text>
</comment>
<dbReference type="AlphaFoldDB" id="A0A9D4PB15"/>
<dbReference type="Pfam" id="PF03145">
    <property type="entry name" value="Sina_TRAF"/>
    <property type="match status" value="1"/>
</dbReference>
<evidence type="ECO:0000256" key="11">
    <source>
        <dbReference type="ARBA" id="ARBA00060311"/>
    </source>
</evidence>
<comment type="caution">
    <text evidence="16">The sequence shown here is derived from an EMBL/GenBank/DDBJ whole genome shotgun (WGS) entry which is preliminary data.</text>
</comment>
<evidence type="ECO:0000256" key="5">
    <source>
        <dbReference type="ARBA" id="ARBA00022679"/>
    </source>
</evidence>
<evidence type="ECO:0000256" key="14">
    <source>
        <dbReference type="RuleBase" id="RU201113"/>
    </source>
</evidence>
<dbReference type="EC" id="2.3.2.27" evidence="14"/>
<name>A0A9D4PB15_RHISA</name>
<dbReference type="FunFam" id="3.30.40.10:FF:000041">
    <property type="entry name" value="E3 ubiquitin-protein ligase SINAT3"/>
    <property type="match status" value="1"/>
</dbReference>
<dbReference type="FunFam" id="2.60.210.10:FF:000002">
    <property type="entry name" value="E3 ubiquitin-protein ligase"/>
    <property type="match status" value="1"/>
</dbReference>
<organism evidence="16 17">
    <name type="scientific">Rhipicephalus sanguineus</name>
    <name type="common">Brown dog tick</name>
    <name type="synonym">Ixodes sanguineus</name>
    <dbReference type="NCBI Taxonomy" id="34632"/>
    <lineage>
        <taxon>Eukaryota</taxon>
        <taxon>Metazoa</taxon>
        <taxon>Ecdysozoa</taxon>
        <taxon>Arthropoda</taxon>
        <taxon>Chelicerata</taxon>
        <taxon>Arachnida</taxon>
        <taxon>Acari</taxon>
        <taxon>Parasitiformes</taxon>
        <taxon>Ixodida</taxon>
        <taxon>Ixodoidea</taxon>
        <taxon>Ixodidae</taxon>
        <taxon>Rhipicephalinae</taxon>
        <taxon>Rhipicephalus</taxon>
        <taxon>Rhipicephalus</taxon>
    </lineage>
</organism>
<dbReference type="OrthoDB" id="10009200at2759"/>
<comment type="catalytic activity">
    <reaction evidence="1 14">
        <text>S-ubiquitinyl-[E2 ubiquitin-conjugating enzyme]-L-cysteine + [acceptor protein]-L-lysine = [E2 ubiquitin-conjugating enzyme]-L-cysteine + N(6)-ubiquitinyl-[acceptor protein]-L-lysine.</text>
        <dbReference type="EC" id="2.3.2.27"/>
    </reaction>
</comment>
<keyword evidence="6 14" id="KW-0479">Metal-binding</keyword>
<comment type="function">
    <text evidence="14">E3 ubiquitin-protein ligase that mediates ubiquitination and subsequent proteasomal degradation of target proteins. E3 ubiquitin ligases accept ubiquitin from an E2 ubiquitin-conjugating enzyme in the form of a thioester and then directly transfers the ubiquitin to targeted substrates.</text>
</comment>
<feature type="domain" description="SIAH-type" evidence="15">
    <location>
        <begin position="95"/>
        <end position="155"/>
    </location>
</feature>
<comment type="subunit">
    <text evidence="12">Component of some E3 complex at least composed of sina, ebi and phyl. Interacts with eff.</text>
</comment>
<dbReference type="GO" id="GO:0030154">
    <property type="term" value="P:cell differentiation"/>
    <property type="evidence" value="ECO:0007669"/>
    <property type="project" value="UniProtKB-ARBA"/>
</dbReference>
<evidence type="ECO:0000259" key="15">
    <source>
        <dbReference type="PROSITE" id="PS51081"/>
    </source>
</evidence>
<comment type="domain">
    <text evidence="14">The SBD domain (substrate-binding domain) mediates the interaction with substrate proteins. It is related to the TRAF family.</text>
</comment>
<keyword evidence="9 14" id="KW-0862">Zinc</keyword>
<dbReference type="InterPro" id="IPR013010">
    <property type="entry name" value="Znf_SIAH"/>
</dbReference>
<keyword evidence="8 14" id="KW-0833">Ubl conjugation pathway</keyword>
<evidence type="ECO:0000256" key="10">
    <source>
        <dbReference type="ARBA" id="ARBA00023305"/>
    </source>
</evidence>
<evidence type="ECO:0000313" key="17">
    <source>
        <dbReference type="Proteomes" id="UP000821837"/>
    </source>
</evidence>
<keyword evidence="5" id="KW-0808">Transferase</keyword>
<gene>
    <name evidence="16" type="ORF">HPB52_007461</name>
</gene>
<dbReference type="OMA" id="GEHIQHS"/>
<dbReference type="PANTHER" id="PTHR45877">
    <property type="entry name" value="E3 UBIQUITIN-PROTEIN LIGASE SIAH2"/>
    <property type="match status" value="1"/>
</dbReference>
<sequence length="284" mass="31306">MSEAGSGYPVREAQGAAGPLPRASALPGPAYVSAVALARLLKCLVCHDYVLPPFVQCPNGHLMCSACRQKNTRCVACQSPIGSIRNLAMELVVSMALFPCKYSLEGCPALLSYSDLPEHDEDCQFTPCQCPCLGGWCMWRGPLVNVMTHLGHMHEGIGRHEEESIVFQATGINRPGTVDWAMIQTCFGHHFFVALEKEEKPDGRQQFSGRVQLIGSRRQADKFTYRLELHAHARRLAWEATPRSICEGVEGATMSIDCLVFDGSTAQRFADHADLNINVTIWRS</sequence>
<dbReference type="GO" id="GO:0007601">
    <property type="term" value="P:visual perception"/>
    <property type="evidence" value="ECO:0007669"/>
    <property type="project" value="UniProtKB-KW"/>
</dbReference>
<dbReference type="GO" id="GO:0031624">
    <property type="term" value="F:ubiquitin conjugating enzyme binding"/>
    <property type="evidence" value="ECO:0007669"/>
    <property type="project" value="TreeGrafter"/>
</dbReference>
<reference evidence="16" key="2">
    <citation type="submission" date="2021-09" db="EMBL/GenBank/DDBJ databases">
        <authorList>
            <person name="Jia N."/>
            <person name="Wang J."/>
            <person name="Shi W."/>
            <person name="Du L."/>
            <person name="Sun Y."/>
            <person name="Zhan W."/>
            <person name="Jiang J."/>
            <person name="Wang Q."/>
            <person name="Zhang B."/>
            <person name="Ji P."/>
            <person name="Sakyi L.B."/>
            <person name="Cui X."/>
            <person name="Yuan T."/>
            <person name="Jiang B."/>
            <person name="Yang W."/>
            <person name="Lam T.T.-Y."/>
            <person name="Chang Q."/>
            <person name="Ding S."/>
            <person name="Wang X."/>
            <person name="Zhu J."/>
            <person name="Ruan X."/>
            <person name="Zhao L."/>
            <person name="Wei J."/>
            <person name="Que T."/>
            <person name="Du C."/>
            <person name="Cheng J."/>
            <person name="Dai P."/>
            <person name="Han X."/>
            <person name="Huang E."/>
            <person name="Gao Y."/>
            <person name="Liu J."/>
            <person name="Shao H."/>
            <person name="Ye R."/>
            <person name="Li L."/>
            <person name="Wei W."/>
            <person name="Wang X."/>
            <person name="Wang C."/>
            <person name="Huo Q."/>
            <person name="Li W."/>
            <person name="Guo W."/>
            <person name="Chen H."/>
            <person name="Chen S."/>
            <person name="Zhou L."/>
            <person name="Zhou L."/>
            <person name="Ni X."/>
            <person name="Tian J."/>
            <person name="Zhou Y."/>
            <person name="Sheng Y."/>
            <person name="Liu T."/>
            <person name="Pan Y."/>
            <person name="Xia L."/>
            <person name="Li J."/>
            <person name="Zhao F."/>
            <person name="Cao W."/>
        </authorList>
    </citation>
    <scope>NUCLEOTIDE SEQUENCE</scope>
    <source>
        <strain evidence="16">Rsan-2018</strain>
        <tissue evidence="16">Larvae</tissue>
    </source>
</reference>
<dbReference type="PROSITE" id="PS51081">
    <property type="entry name" value="ZF_SIAH"/>
    <property type="match status" value="1"/>
</dbReference>
<evidence type="ECO:0000256" key="2">
    <source>
        <dbReference type="ARBA" id="ARBA00004906"/>
    </source>
</evidence>
<evidence type="ECO:0000256" key="1">
    <source>
        <dbReference type="ARBA" id="ARBA00000900"/>
    </source>
</evidence>
<dbReference type="Pfam" id="PF21362">
    <property type="entry name" value="Sina_RING"/>
    <property type="match status" value="1"/>
</dbReference>
<comment type="function">
    <text evidence="11">E3 ubiquitin-protein ligase that is required for specification of R7 photoreceptor cell fate in the eye by mediating the ubiquitination and subsequent proteasomal degradation of Tramtrack (ttk). E3 Ubiquitin ligases accept ubiquitin from an E2 ubiquitin-conjugating enzyme in the form of a thioester and then directly transfers the ubiquitin to targeted substrates. Acts via the formation of a complex with ebi and phyl that ubiquitinates the transcription repressor ttk, a general inhibitor of photoreceptor differentiation, in a subset of photoreceptor cells in the eye, leading to the differentiation of cells into neurons. Also involved in external sensory organ development.</text>
</comment>
<comment type="domain">
    <text evidence="14">The RING-type zinc finger domain is essential for ubiquitin ligase activity.</text>
</comment>
<evidence type="ECO:0000256" key="6">
    <source>
        <dbReference type="ARBA" id="ARBA00022723"/>
    </source>
</evidence>
<dbReference type="SUPFAM" id="SSF49599">
    <property type="entry name" value="TRAF domain-like"/>
    <property type="match status" value="1"/>
</dbReference>
<dbReference type="InterPro" id="IPR018121">
    <property type="entry name" value="7-in-absentia-prot_TRAF-dom"/>
</dbReference>
<evidence type="ECO:0000256" key="13">
    <source>
        <dbReference type="PROSITE-ProRule" id="PRU00455"/>
    </source>
</evidence>
<dbReference type="InterPro" id="IPR004162">
    <property type="entry name" value="SINA-like_animal"/>
</dbReference>
<proteinExistence type="inferred from homology"/>
<dbReference type="Pfam" id="PF21361">
    <property type="entry name" value="Sina_ZnF"/>
    <property type="match status" value="1"/>
</dbReference>
<dbReference type="InterPro" id="IPR008974">
    <property type="entry name" value="TRAF-like"/>
</dbReference>
<evidence type="ECO:0000256" key="7">
    <source>
        <dbReference type="ARBA" id="ARBA00022771"/>
    </source>
</evidence>
<dbReference type="PANTHER" id="PTHR45877:SF2">
    <property type="entry name" value="E3 UBIQUITIN-PROTEIN LIGASE SINA-RELATED"/>
    <property type="match status" value="1"/>
</dbReference>
<keyword evidence="7 13" id="KW-0863">Zinc-finger</keyword>
<dbReference type="EMBL" id="JABSTV010001255">
    <property type="protein sequence ID" value="KAH7935439.1"/>
    <property type="molecule type" value="Genomic_DNA"/>
</dbReference>
<dbReference type="GO" id="GO:0005737">
    <property type="term" value="C:cytoplasm"/>
    <property type="evidence" value="ECO:0007669"/>
    <property type="project" value="InterPro"/>
</dbReference>
<dbReference type="InterPro" id="IPR049548">
    <property type="entry name" value="Sina-like_RING"/>
</dbReference>
<evidence type="ECO:0000256" key="12">
    <source>
        <dbReference type="ARBA" id="ARBA00062579"/>
    </source>
</evidence>
<reference evidence="16" key="1">
    <citation type="journal article" date="2020" name="Cell">
        <title>Large-Scale Comparative Analyses of Tick Genomes Elucidate Their Genetic Diversity and Vector Capacities.</title>
        <authorList>
            <consortium name="Tick Genome and Microbiome Consortium (TIGMIC)"/>
            <person name="Jia N."/>
            <person name="Wang J."/>
            <person name="Shi W."/>
            <person name="Du L."/>
            <person name="Sun Y."/>
            <person name="Zhan W."/>
            <person name="Jiang J.F."/>
            <person name="Wang Q."/>
            <person name="Zhang B."/>
            <person name="Ji P."/>
            <person name="Bell-Sakyi L."/>
            <person name="Cui X.M."/>
            <person name="Yuan T.T."/>
            <person name="Jiang B.G."/>
            <person name="Yang W.F."/>
            <person name="Lam T.T."/>
            <person name="Chang Q.C."/>
            <person name="Ding S.J."/>
            <person name="Wang X.J."/>
            <person name="Zhu J.G."/>
            <person name="Ruan X.D."/>
            <person name="Zhao L."/>
            <person name="Wei J.T."/>
            <person name="Ye R.Z."/>
            <person name="Que T.C."/>
            <person name="Du C.H."/>
            <person name="Zhou Y.H."/>
            <person name="Cheng J.X."/>
            <person name="Dai P.F."/>
            <person name="Guo W.B."/>
            <person name="Han X.H."/>
            <person name="Huang E.J."/>
            <person name="Li L.F."/>
            <person name="Wei W."/>
            <person name="Gao Y.C."/>
            <person name="Liu J.Z."/>
            <person name="Shao H.Z."/>
            <person name="Wang X."/>
            <person name="Wang C.C."/>
            <person name="Yang T.C."/>
            <person name="Huo Q.B."/>
            <person name="Li W."/>
            <person name="Chen H.Y."/>
            <person name="Chen S.E."/>
            <person name="Zhou L.G."/>
            <person name="Ni X.B."/>
            <person name="Tian J.H."/>
            <person name="Sheng Y."/>
            <person name="Liu T."/>
            <person name="Pan Y.S."/>
            <person name="Xia L.Y."/>
            <person name="Li J."/>
            <person name="Zhao F."/>
            <person name="Cao W.C."/>
        </authorList>
    </citation>
    <scope>NUCLEOTIDE SEQUENCE</scope>
    <source>
        <strain evidence="16">Rsan-2018</strain>
    </source>
</reference>
<accession>A0A9D4PB15</accession>
<dbReference type="Gene3D" id="3.30.40.10">
    <property type="entry name" value="Zinc/RING finger domain, C3HC4 (zinc finger)"/>
    <property type="match status" value="1"/>
</dbReference>
<comment type="similarity">
    <text evidence="3 14">Belongs to the SINA (Seven in absentia) family.</text>
</comment>
<evidence type="ECO:0000256" key="4">
    <source>
        <dbReference type="ARBA" id="ARBA00022606"/>
    </source>
</evidence>
<evidence type="ECO:0000256" key="3">
    <source>
        <dbReference type="ARBA" id="ARBA00009119"/>
    </source>
</evidence>
<keyword evidence="17" id="KW-1185">Reference proteome</keyword>
<dbReference type="Proteomes" id="UP000821837">
    <property type="component" value="Unassembled WGS sequence"/>
</dbReference>
<dbReference type="GO" id="GO:0043161">
    <property type="term" value="P:proteasome-mediated ubiquitin-dependent protein catabolic process"/>
    <property type="evidence" value="ECO:0007669"/>
    <property type="project" value="TreeGrafter"/>
</dbReference>
<dbReference type="GO" id="GO:0061630">
    <property type="term" value="F:ubiquitin protein ligase activity"/>
    <property type="evidence" value="ECO:0007669"/>
    <property type="project" value="UniProtKB-EC"/>
</dbReference>
<keyword evidence="10" id="KW-0844">Vision</keyword>
<dbReference type="InterPro" id="IPR013083">
    <property type="entry name" value="Znf_RING/FYVE/PHD"/>
</dbReference>
<evidence type="ECO:0000256" key="8">
    <source>
        <dbReference type="ARBA" id="ARBA00022786"/>
    </source>
</evidence>
<evidence type="ECO:0000256" key="9">
    <source>
        <dbReference type="ARBA" id="ARBA00022833"/>
    </source>
</evidence>
<keyword evidence="4" id="KW-0716">Sensory transduction</keyword>
<dbReference type="Gene3D" id="2.60.210.10">
    <property type="entry name" value="Apoptosis, Tumor Necrosis Factor Receptor Associated Protein 2, Chain A"/>
    <property type="match status" value="1"/>
</dbReference>
<dbReference type="GO" id="GO:0008270">
    <property type="term" value="F:zinc ion binding"/>
    <property type="evidence" value="ECO:0007669"/>
    <property type="project" value="UniProtKB-KW"/>
</dbReference>